<evidence type="ECO:0000259" key="2">
    <source>
        <dbReference type="Pfam" id="PF06983"/>
    </source>
</evidence>
<keyword evidence="1" id="KW-0812">Transmembrane</keyword>
<dbReference type="InterPro" id="IPR028973">
    <property type="entry name" value="PhnB-like"/>
</dbReference>
<dbReference type="AlphaFoldDB" id="A0A562K6X8"/>
<dbReference type="SUPFAM" id="SSF54593">
    <property type="entry name" value="Glyoxalase/Bleomycin resistance protein/Dihydroxybiphenyl dioxygenase"/>
    <property type="match status" value="1"/>
</dbReference>
<dbReference type="GO" id="GO:0032259">
    <property type="term" value="P:methylation"/>
    <property type="evidence" value="ECO:0007669"/>
    <property type="project" value="UniProtKB-KW"/>
</dbReference>
<accession>A0A562K6X8</accession>
<keyword evidence="3" id="KW-0489">Methyltransferase</keyword>
<dbReference type="GO" id="GO:0008168">
    <property type="term" value="F:methyltransferase activity"/>
    <property type="evidence" value="ECO:0007669"/>
    <property type="project" value="UniProtKB-KW"/>
</dbReference>
<keyword evidence="3" id="KW-0830">Ubiquinone</keyword>
<feature type="transmembrane region" description="Helical" evidence="1">
    <location>
        <begin position="49"/>
        <end position="68"/>
    </location>
</feature>
<dbReference type="Pfam" id="PF06983">
    <property type="entry name" value="3-dmu-9_3-mt"/>
    <property type="match status" value="1"/>
</dbReference>
<comment type="caution">
    <text evidence="3">The sequence shown here is derived from an EMBL/GenBank/DDBJ whole genome shotgun (WGS) entry which is preliminary data.</text>
</comment>
<dbReference type="Proteomes" id="UP000318667">
    <property type="component" value="Unassembled WGS sequence"/>
</dbReference>
<keyword evidence="4" id="KW-1185">Reference proteome</keyword>
<evidence type="ECO:0000313" key="4">
    <source>
        <dbReference type="Proteomes" id="UP000318667"/>
    </source>
</evidence>
<evidence type="ECO:0000313" key="3">
    <source>
        <dbReference type="EMBL" id="TWH91201.1"/>
    </source>
</evidence>
<gene>
    <name evidence="3" type="ORF">IQ19_00657</name>
</gene>
<evidence type="ECO:0000256" key="1">
    <source>
        <dbReference type="SAM" id="Phobius"/>
    </source>
</evidence>
<keyword evidence="1" id="KW-0472">Membrane</keyword>
<name>A0A562K6X8_9BACI</name>
<reference evidence="3 4" key="1">
    <citation type="journal article" date="2015" name="Stand. Genomic Sci.">
        <title>Genomic Encyclopedia of Bacterial and Archaeal Type Strains, Phase III: the genomes of soil and plant-associated and newly described type strains.</title>
        <authorList>
            <person name="Whitman W.B."/>
            <person name="Woyke T."/>
            <person name="Klenk H.P."/>
            <person name="Zhou Y."/>
            <person name="Lilburn T.G."/>
            <person name="Beck B.J."/>
            <person name="De Vos P."/>
            <person name="Vandamme P."/>
            <person name="Eisen J.A."/>
            <person name="Garrity G."/>
            <person name="Hugenholtz P."/>
            <person name="Kyrpides N.C."/>
        </authorList>
    </citation>
    <scope>NUCLEOTIDE SEQUENCE [LARGE SCALE GENOMIC DNA]</scope>
    <source>
        <strain evidence="3 4">CGMCC 1.10115</strain>
    </source>
</reference>
<dbReference type="EMBL" id="VLKI01000001">
    <property type="protein sequence ID" value="TWH91201.1"/>
    <property type="molecule type" value="Genomic_DNA"/>
</dbReference>
<organism evidence="3 4">
    <name type="scientific">Cytobacillus oceanisediminis</name>
    <dbReference type="NCBI Taxonomy" id="665099"/>
    <lineage>
        <taxon>Bacteria</taxon>
        <taxon>Bacillati</taxon>
        <taxon>Bacillota</taxon>
        <taxon>Bacilli</taxon>
        <taxon>Bacillales</taxon>
        <taxon>Bacillaceae</taxon>
        <taxon>Cytobacillus</taxon>
    </lineage>
</organism>
<sequence>MTNLYKNLIAGGSPFMPFDDYSFCKKFGWIVDKFGVSWQLNLPKLKKCYKLPCFKFMHVAYVFIFLILQKQKWIN</sequence>
<keyword evidence="1" id="KW-1133">Transmembrane helix</keyword>
<dbReference type="InterPro" id="IPR029068">
    <property type="entry name" value="Glyas_Bleomycin-R_OHBP_Dase"/>
</dbReference>
<proteinExistence type="predicted"/>
<protein>
    <submittedName>
        <fullName evidence="3">3-demethylubiquinone-9 3-methyltransferase</fullName>
    </submittedName>
</protein>
<dbReference type="Gene3D" id="3.30.720.110">
    <property type="match status" value="1"/>
</dbReference>
<feature type="domain" description="PhnB-like" evidence="2">
    <location>
        <begin position="3"/>
        <end position="40"/>
    </location>
</feature>
<keyword evidence="3" id="KW-0808">Transferase</keyword>